<dbReference type="GO" id="GO:0034703">
    <property type="term" value="C:cation channel complex"/>
    <property type="evidence" value="ECO:0007669"/>
    <property type="project" value="UniProtKB-ARBA"/>
</dbReference>
<keyword evidence="9 14" id="KW-0472">Membrane</keyword>
<dbReference type="OMA" id="PLEAMIW"/>
<feature type="transmembrane region" description="Helical" evidence="14">
    <location>
        <begin position="584"/>
        <end position="604"/>
    </location>
</feature>
<gene>
    <name evidence="16" type="ORF">EAI_10778</name>
</gene>
<keyword evidence="11" id="KW-0407">Ion channel</keyword>
<evidence type="ECO:0000313" key="16">
    <source>
        <dbReference type="EMBL" id="EFN80264.1"/>
    </source>
</evidence>
<dbReference type="AlphaFoldDB" id="E2BVJ4"/>
<evidence type="ECO:0000256" key="6">
    <source>
        <dbReference type="ARBA" id="ARBA00022989"/>
    </source>
</evidence>
<evidence type="ECO:0000256" key="1">
    <source>
        <dbReference type="ARBA" id="ARBA00004141"/>
    </source>
</evidence>
<dbReference type="InterPro" id="IPR002110">
    <property type="entry name" value="Ankyrin_rpt"/>
</dbReference>
<feature type="repeat" description="ANK" evidence="12">
    <location>
        <begin position="224"/>
        <end position="249"/>
    </location>
</feature>
<dbReference type="Proteomes" id="UP000008237">
    <property type="component" value="Unassembled WGS sequence"/>
</dbReference>
<feature type="repeat" description="ANK" evidence="12">
    <location>
        <begin position="293"/>
        <end position="325"/>
    </location>
</feature>
<dbReference type="PANTHER" id="PTHR47143:SF1">
    <property type="entry name" value="ION_TRANS DOMAIN-CONTAINING PROTEIN"/>
    <property type="match status" value="1"/>
</dbReference>
<feature type="transmembrane region" description="Helical" evidence="14">
    <location>
        <begin position="453"/>
        <end position="472"/>
    </location>
</feature>
<evidence type="ECO:0000256" key="9">
    <source>
        <dbReference type="ARBA" id="ARBA00023136"/>
    </source>
</evidence>
<keyword evidence="5" id="KW-0677">Repeat</keyword>
<feature type="transmembrane region" description="Helical" evidence="14">
    <location>
        <begin position="484"/>
        <end position="503"/>
    </location>
</feature>
<keyword evidence="17" id="KW-1185">Reference proteome</keyword>
<feature type="transmembrane region" description="Helical" evidence="14">
    <location>
        <begin position="541"/>
        <end position="564"/>
    </location>
</feature>
<accession>E2BVJ4</accession>
<feature type="transmembrane region" description="Helical" evidence="14">
    <location>
        <begin position="417"/>
        <end position="441"/>
    </location>
</feature>
<dbReference type="InterPro" id="IPR005821">
    <property type="entry name" value="Ion_trans_dom"/>
</dbReference>
<feature type="repeat" description="ANK" evidence="12">
    <location>
        <begin position="53"/>
        <end position="85"/>
    </location>
</feature>
<dbReference type="PROSITE" id="PS50297">
    <property type="entry name" value="ANK_REP_REGION"/>
    <property type="match status" value="5"/>
</dbReference>
<dbReference type="EMBL" id="GL450875">
    <property type="protein sequence ID" value="EFN80264.1"/>
    <property type="molecule type" value="Genomic_DNA"/>
</dbReference>
<comment type="subcellular location">
    <subcellularLocation>
        <location evidence="1">Membrane</location>
        <topology evidence="1">Multi-pass membrane protein</topology>
    </subcellularLocation>
</comment>
<dbReference type="FunCoup" id="E2BVJ4">
    <property type="interactions" value="1"/>
</dbReference>
<keyword evidence="3" id="KW-0716">Sensory transduction</keyword>
<dbReference type="OrthoDB" id="5402602at2759"/>
<proteinExistence type="predicted"/>
<evidence type="ECO:0000256" key="14">
    <source>
        <dbReference type="SAM" id="Phobius"/>
    </source>
</evidence>
<evidence type="ECO:0000313" key="17">
    <source>
        <dbReference type="Proteomes" id="UP000008237"/>
    </source>
</evidence>
<organism evidence="17">
    <name type="scientific">Harpegnathos saltator</name>
    <name type="common">Jerdon's jumping ant</name>
    <dbReference type="NCBI Taxonomy" id="610380"/>
    <lineage>
        <taxon>Eukaryota</taxon>
        <taxon>Metazoa</taxon>
        <taxon>Ecdysozoa</taxon>
        <taxon>Arthropoda</taxon>
        <taxon>Hexapoda</taxon>
        <taxon>Insecta</taxon>
        <taxon>Pterygota</taxon>
        <taxon>Neoptera</taxon>
        <taxon>Endopterygota</taxon>
        <taxon>Hymenoptera</taxon>
        <taxon>Apocrita</taxon>
        <taxon>Aculeata</taxon>
        <taxon>Formicoidea</taxon>
        <taxon>Formicidae</taxon>
        <taxon>Ponerinae</taxon>
        <taxon>Ponerini</taxon>
        <taxon>Harpegnathos</taxon>
    </lineage>
</organism>
<evidence type="ECO:0000256" key="2">
    <source>
        <dbReference type="ARBA" id="ARBA00022448"/>
    </source>
</evidence>
<evidence type="ECO:0000256" key="10">
    <source>
        <dbReference type="ARBA" id="ARBA00023180"/>
    </source>
</evidence>
<sequence>MPPMRMVAEAAMRERDPDHVALMSALENGELERAAEILARDSQNKYIQPIGALQVTALHVAAWQGRIDLLDLLYVKGANVNATDKIGRGALYYAAYCGYADVTRWILQHGGDTQAKVGVNSCTKDLYKSPLVKSSFIGKVLPLPVCWGRTPLHQAVKNNHADVVRLLVEAGADVNAKDENLVSPLLLAGSAVNRDDSQEMAKFVEIIKTLVSGKAFVNIIHPDTGTTALHHAAGIGSAEATKLLLTNGAWPMFKCKSSGSTPLHIAASAGSLETLITLLRVIQPHCIDTCDQVNQTALHLASYQGHSDCVRMLIKCGGNLAAMTKTGVTAVDAIFAHMPRPLDFLKDILDSCVQMSSNCSSEKYNTITVDFSILAPKYHMQMRVMTAIIAATSSVTQLAILQHPLVETFLRLKWAKLRIFFFLLVLVHIVFVISLSSYALMLLQNENYVLHRGFLGICACIILIHNMIQVLLEPRHYSMQFETWLSFMCVVLSLATSIAGKCVEYTKDDIQQGLQVQTTQATTEMKGTQAEGEKLLQCPEWLLHCMSINILLGWVQMMLLIGRFPMWGYYALIFSAVLKTMLKMLLAFGYLIVGFALSFAVLFHGGGEFCDLWRAIVRTVVMMMGEYEYEDLLKQKHLRITTRIVFFIFTMLVSVVLINLMIGLAVNDIQGIEKEGHIRRLLKQAEFIAHLERVTSHRIFRSSWLRPRLSIHSSRDIPAKMTLSYRENYSHRASHIEAPRDIPCELKEALFLLATKSCFMSDNSAGDRNAEDTDVKLSSLLNGLEGHLRKLRPRCSNNLTSRKLTRPRRNKRKFKPRNVINL</sequence>
<feature type="repeat" description="ANK" evidence="12">
    <location>
        <begin position="147"/>
        <end position="179"/>
    </location>
</feature>
<feature type="repeat" description="ANK" evidence="12">
    <location>
        <begin position="258"/>
        <end position="279"/>
    </location>
</feature>
<dbReference type="InParanoid" id="E2BVJ4"/>
<keyword evidence="4 14" id="KW-0812">Transmembrane</keyword>
<evidence type="ECO:0000256" key="13">
    <source>
        <dbReference type="SAM" id="MobiDB-lite"/>
    </source>
</evidence>
<dbReference type="Pfam" id="PF12796">
    <property type="entry name" value="Ank_2"/>
    <property type="match status" value="2"/>
</dbReference>
<dbReference type="InterPro" id="IPR036770">
    <property type="entry name" value="Ankyrin_rpt-contain_sf"/>
</dbReference>
<dbReference type="SUPFAM" id="SSF48403">
    <property type="entry name" value="Ankyrin repeat"/>
    <property type="match status" value="1"/>
</dbReference>
<dbReference type="PRINTS" id="PR01415">
    <property type="entry name" value="ANKYRIN"/>
</dbReference>
<evidence type="ECO:0000256" key="4">
    <source>
        <dbReference type="ARBA" id="ARBA00022692"/>
    </source>
</evidence>
<keyword evidence="2" id="KW-0813">Transport</keyword>
<keyword evidence="6 14" id="KW-1133">Transmembrane helix</keyword>
<keyword evidence="8" id="KW-0406">Ion transport</keyword>
<protein>
    <submittedName>
        <fullName evidence="16">Transient receptor potential channel pyrexia</fullName>
    </submittedName>
</protein>
<feature type="region of interest" description="Disordered" evidence="13">
    <location>
        <begin position="795"/>
        <end position="822"/>
    </location>
</feature>
<keyword evidence="16" id="KW-0675">Receptor</keyword>
<dbReference type="Gene3D" id="1.10.287.70">
    <property type="match status" value="1"/>
</dbReference>
<dbReference type="PANTHER" id="PTHR47143">
    <property type="entry name" value="TRANSIENT RECEPTOR POTENTIAL CATION CHANNEL PROTEIN PAINLESS"/>
    <property type="match status" value="1"/>
</dbReference>
<reference evidence="16 17" key="1">
    <citation type="journal article" date="2010" name="Science">
        <title>Genomic comparison of the ants Camponotus floridanus and Harpegnathos saltator.</title>
        <authorList>
            <person name="Bonasio R."/>
            <person name="Zhang G."/>
            <person name="Ye C."/>
            <person name="Mutti N.S."/>
            <person name="Fang X."/>
            <person name="Qin N."/>
            <person name="Donahue G."/>
            <person name="Yang P."/>
            <person name="Li Q."/>
            <person name="Li C."/>
            <person name="Zhang P."/>
            <person name="Huang Z."/>
            <person name="Berger S.L."/>
            <person name="Reinberg D."/>
            <person name="Wang J."/>
            <person name="Liebig J."/>
        </authorList>
    </citation>
    <scope>NUCLEOTIDE SEQUENCE [LARGE SCALE GENOMIC DNA]</scope>
    <source>
        <strain evidence="16 17">R22 G/1</strain>
    </source>
</reference>
<keyword evidence="10" id="KW-0325">Glycoprotein</keyword>
<evidence type="ECO:0000256" key="11">
    <source>
        <dbReference type="ARBA" id="ARBA00023303"/>
    </source>
</evidence>
<evidence type="ECO:0000256" key="7">
    <source>
        <dbReference type="ARBA" id="ARBA00023043"/>
    </source>
</evidence>
<dbReference type="GO" id="GO:0005216">
    <property type="term" value="F:monoatomic ion channel activity"/>
    <property type="evidence" value="ECO:0007669"/>
    <property type="project" value="InterPro"/>
</dbReference>
<name>E2BVJ4_HARSA</name>
<dbReference type="SMART" id="SM00248">
    <property type="entry name" value="ANK"/>
    <property type="match status" value="7"/>
</dbReference>
<dbReference type="Gene3D" id="1.25.40.20">
    <property type="entry name" value="Ankyrin repeat-containing domain"/>
    <property type="match status" value="3"/>
</dbReference>
<dbReference type="PROSITE" id="PS50088">
    <property type="entry name" value="ANK_REPEAT"/>
    <property type="match status" value="5"/>
</dbReference>
<dbReference type="Pfam" id="PF00520">
    <property type="entry name" value="Ion_trans"/>
    <property type="match status" value="1"/>
</dbReference>
<evidence type="ECO:0000256" key="5">
    <source>
        <dbReference type="ARBA" id="ARBA00022737"/>
    </source>
</evidence>
<evidence type="ECO:0000256" key="3">
    <source>
        <dbReference type="ARBA" id="ARBA00022606"/>
    </source>
</evidence>
<feature type="compositionally biased region" description="Basic residues" evidence="13">
    <location>
        <begin position="803"/>
        <end position="816"/>
    </location>
</feature>
<dbReference type="InterPro" id="IPR052076">
    <property type="entry name" value="TRP_cation_channel"/>
</dbReference>
<feature type="transmembrane region" description="Helical" evidence="14">
    <location>
        <begin position="644"/>
        <end position="666"/>
    </location>
</feature>
<dbReference type="Pfam" id="PF00023">
    <property type="entry name" value="Ank"/>
    <property type="match status" value="1"/>
</dbReference>
<evidence type="ECO:0000256" key="12">
    <source>
        <dbReference type="PROSITE-ProRule" id="PRU00023"/>
    </source>
</evidence>
<evidence type="ECO:0000256" key="8">
    <source>
        <dbReference type="ARBA" id="ARBA00023065"/>
    </source>
</evidence>
<evidence type="ECO:0000259" key="15">
    <source>
        <dbReference type="Pfam" id="PF00520"/>
    </source>
</evidence>
<dbReference type="STRING" id="610380.E2BVJ4"/>
<dbReference type="KEGG" id="hst:105186995"/>
<keyword evidence="7 12" id="KW-0040">ANK repeat</keyword>
<feature type="domain" description="Ion transport" evidence="15">
    <location>
        <begin position="419"/>
        <end position="675"/>
    </location>
</feature>